<dbReference type="PANTHER" id="PTHR30580:SF0">
    <property type="entry name" value="PRIMOSOMAL PROTEIN N"/>
    <property type="match status" value="1"/>
</dbReference>
<dbReference type="InterPro" id="IPR014001">
    <property type="entry name" value="Helicase_ATP-bd"/>
</dbReference>
<dbReference type="PROSITE" id="PS51192">
    <property type="entry name" value="HELICASE_ATP_BIND_1"/>
    <property type="match status" value="1"/>
</dbReference>
<evidence type="ECO:0000256" key="7">
    <source>
        <dbReference type="ARBA" id="ARBA00022833"/>
    </source>
</evidence>
<dbReference type="HOGENOM" id="CLU_013353_3_1_4"/>
<dbReference type="RefSeq" id="WP_015396030.1">
    <property type="nucleotide sequence ID" value="NC_020294.1"/>
</dbReference>
<dbReference type="GO" id="GO:0016887">
    <property type="term" value="F:ATP hydrolysis activity"/>
    <property type="evidence" value="ECO:0007669"/>
    <property type="project" value="RHEA"/>
</dbReference>
<dbReference type="GO" id="GO:0006310">
    <property type="term" value="P:DNA recombination"/>
    <property type="evidence" value="ECO:0007669"/>
    <property type="project" value="InterPro"/>
</dbReference>
<dbReference type="KEGG" id="kde:CDSE_0270"/>
<dbReference type="GO" id="GO:0005524">
    <property type="term" value="F:ATP binding"/>
    <property type="evidence" value="ECO:0007669"/>
    <property type="project" value="UniProtKB-UniRule"/>
</dbReference>
<protein>
    <recommendedName>
        <fullName evidence="12">Replication restart protein PriA</fullName>
    </recommendedName>
    <alternativeName>
        <fullName evidence="12">ATP-dependent DNA helicase PriA</fullName>
        <ecNumber evidence="12">5.6.2.4</ecNumber>
    </alternativeName>
    <alternativeName>
        <fullName evidence="12">DNA 3'-5' helicase PriA</fullName>
    </alternativeName>
</protein>
<evidence type="ECO:0000256" key="12">
    <source>
        <dbReference type="HAMAP-Rule" id="MF_00983"/>
    </source>
</evidence>
<dbReference type="SUPFAM" id="SSF52540">
    <property type="entry name" value="P-loop containing nucleoside triphosphate hydrolases"/>
    <property type="match status" value="1"/>
</dbReference>
<dbReference type="Proteomes" id="UP000011547">
    <property type="component" value="Chromosome"/>
</dbReference>
<proteinExistence type="inferred from homology"/>
<keyword evidence="1 12" id="KW-0639">Primosome</keyword>
<dbReference type="SMART" id="SM00487">
    <property type="entry name" value="DEXDc"/>
    <property type="match status" value="1"/>
</dbReference>
<keyword evidence="3 12" id="KW-0479">Metal-binding</keyword>
<dbReference type="Pfam" id="PF00270">
    <property type="entry name" value="DEAD"/>
    <property type="match status" value="1"/>
</dbReference>
<keyword evidence="9 12" id="KW-0238">DNA-binding</keyword>
<dbReference type="InterPro" id="IPR027417">
    <property type="entry name" value="P-loop_NTPase"/>
</dbReference>
<dbReference type="GO" id="GO:0043138">
    <property type="term" value="F:3'-5' DNA helicase activity"/>
    <property type="evidence" value="ECO:0007669"/>
    <property type="project" value="UniProtKB-EC"/>
</dbReference>
<dbReference type="FunFam" id="3.40.50.300:FF:000489">
    <property type="entry name" value="Primosome assembly protein PriA"/>
    <property type="match status" value="1"/>
</dbReference>
<evidence type="ECO:0000256" key="8">
    <source>
        <dbReference type="ARBA" id="ARBA00022840"/>
    </source>
</evidence>
<keyword evidence="10 12" id="KW-0413">Isomerase</keyword>
<comment type="catalytic activity">
    <reaction evidence="11 12">
        <text>ATP + H2O = ADP + phosphate + H(+)</text>
        <dbReference type="Rhea" id="RHEA:13065"/>
        <dbReference type="ChEBI" id="CHEBI:15377"/>
        <dbReference type="ChEBI" id="CHEBI:15378"/>
        <dbReference type="ChEBI" id="CHEBI:30616"/>
        <dbReference type="ChEBI" id="CHEBI:43474"/>
        <dbReference type="ChEBI" id="CHEBI:456216"/>
        <dbReference type="EC" id="5.6.2.4"/>
    </reaction>
</comment>
<dbReference type="Gene3D" id="3.40.1440.60">
    <property type="entry name" value="PriA, 3(prime) DNA-binding domain"/>
    <property type="match status" value="1"/>
</dbReference>
<dbReference type="GO" id="GO:0003677">
    <property type="term" value="F:DNA binding"/>
    <property type="evidence" value="ECO:0007669"/>
    <property type="project" value="UniProtKB-UniRule"/>
</dbReference>
<dbReference type="InterPro" id="IPR041236">
    <property type="entry name" value="PriA_C"/>
</dbReference>
<evidence type="ECO:0000259" key="13">
    <source>
        <dbReference type="PROSITE" id="PS51192"/>
    </source>
</evidence>
<dbReference type="Gene3D" id="3.40.50.300">
    <property type="entry name" value="P-loop containing nucleotide triphosphate hydrolases"/>
    <property type="match status" value="2"/>
</dbReference>
<dbReference type="InterPro" id="IPR042115">
    <property type="entry name" value="PriA_3primeBD_sf"/>
</dbReference>
<gene>
    <name evidence="12" type="primary">priA</name>
    <name evidence="14" type="ORF">CDSE_0270</name>
</gene>
<dbReference type="PATRIC" id="fig|1208919.3.peg.56"/>
<keyword evidence="7 12" id="KW-0862">Zinc</keyword>
<dbReference type="STRING" id="1208919.CDSE_0270"/>
<keyword evidence="5 12" id="KW-0378">Hydrolase</keyword>
<comment type="subunit">
    <text evidence="12">Component of the replication restart primosome.</text>
</comment>
<accession>M1LTH0</accession>
<evidence type="ECO:0000256" key="5">
    <source>
        <dbReference type="ARBA" id="ARBA00022801"/>
    </source>
</evidence>
<dbReference type="GO" id="GO:0006302">
    <property type="term" value="P:double-strand break repair"/>
    <property type="evidence" value="ECO:0007669"/>
    <property type="project" value="InterPro"/>
</dbReference>
<dbReference type="Pfam" id="PF00271">
    <property type="entry name" value="Helicase_C"/>
    <property type="match status" value="1"/>
</dbReference>
<dbReference type="GO" id="GO:0006270">
    <property type="term" value="P:DNA replication initiation"/>
    <property type="evidence" value="ECO:0007669"/>
    <property type="project" value="TreeGrafter"/>
</dbReference>
<feature type="binding site" evidence="12">
    <location>
        <position position="397"/>
    </location>
    <ligand>
        <name>Zn(2+)</name>
        <dbReference type="ChEBI" id="CHEBI:29105"/>
        <label>1</label>
    </ligand>
</feature>
<dbReference type="InterPro" id="IPR041222">
    <property type="entry name" value="PriA_3primeBD"/>
</dbReference>
<keyword evidence="6 12" id="KW-0347">Helicase</keyword>
<feature type="binding site" evidence="12">
    <location>
        <position position="440"/>
    </location>
    <ligand>
        <name>Zn(2+)</name>
        <dbReference type="ChEBI" id="CHEBI:29105"/>
        <label>1</label>
    </ligand>
</feature>
<dbReference type="Pfam" id="PF17764">
    <property type="entry name" value="PriA_3primeBD"/>
    <property type="match status" value="1"/>
</dbReference>
<comment type="function">
    <text evidence="12">Initiates the restart of stalled replication forks, which reloads the replicative helicase on sites other than the origin of replication. Recognizes and binds to abandoned replication forks and remodels them to uncover a helicase loading site. Promotes assembly of the primosome at these replication forks.</text>
</comment>
<evidence type="ECO:0000256" key="6">
    <source>
        <dbReference type="ARBA" id="ARBA00022806"/>
    </source>
</evidence>
<dbReference type="OrthoDB" id="9759544at2"/>
<feature type="binding site" evidence="12">
    <location>
        <position position="406"/>
    </location>
    <ligand>
        <name>Zn(2+)</name>
        <dbReference type="ChEBI" id="CHEBI:29105"/>
        <label>2</label>
    </ligand>
</feature>
<keyword evidence="2 12" id="KW-0235">DNA replication</keyword>
<dbReference type="NCBIfam" id="TIGR00595">
    <property type="entry name" value="priA"/>
    <property type="match status" value="1"/>
</dbReference>
<evidence type="ECO:0000313" key="14">
    <source>
        <dbReference type="EMBL" id="AGF46619.1"/>
    </source>
</evidence>
<dbReference type="InterPro" id="IPR001650">
    <property type="entry name" value="Helicase_C-like"/>
</dbReference>
<feature type="domain" description="Helicase ATP-binding" evidence="13">
    <location>
        <begin position="164"/>
        <end position="335"/>
    </location>
</feature>
<dbReference type="CDD" id="cd17929">
    <property type="entry name" value="DEXHc_priA"/>
    <property type="match status" value="1"/>
</dbReference>
<sequence>MQNDQTELLKSYYWLNVAFRVPMGGLFEYKSESFIKLGSRVIVPFGKRTMIGIVVDHLISPTIDPKYIKNILDVIDDLPSLNEDWIRLIKFTADYYQRSIGDVVYSVIPSPLRTISSYNGKRSKGGPVVRAYESKSGFSPKEYIYSNHNYELEEQQKRAIEIIVSSLGEFKTILVHGVTGSGKTEVYLRSACHVLSMGKQVLFLVPEINLTPQLENAVRSHFANIISPEEILVVHSGISMQKRVLSWAMMQRSQVKVVLGTRMSIFSPLSNLGLIVIDEEHDISYKQQSRLRYSARDVAIWRAKDLGIPILLGSATPSLETWNHVNNKKYLLVSLDKRIKNICMPSIKLINTAKLPYSTVLTKELQEAIDLRLQRKEQSLIFINRRGYAPVFHCYACGWVSSCSRCSVFTVLHVLKDRSYRLQCHHCGLHSAIPRTCPICGNQDLKAMGLGTQSVEEELSLVFPQAKILRIDSDTARGSSVKDLLSDVNNGEIDILIGTQMLSKGHNFTKVSLVGVINSDSMIFSQDFRASERLFAQLMQVSGRSGRYSNGEVIIQTSFPDHSVYQSLVSNDYIGFANNLLKERKKTLLPPFSFQALLTAESKNIETSIKFLEESKFIIEGITSKNLSYNNKIICYDPLPARVFRVANIEKAQLLIEGHSRHILLSLLRNWLSLSSISFRKNNKVNWSIEIDPLEI</sequence>
<dbReference type="EMBL" id="CP003803">
    <property type="protein sequence ID" value="AGF46619.1"/>
    <property type="molecule type" value="Genomic_DNA"/>
</dbReference>
<feature type="binding site" evidence="12">
    <location>
        <position position="394"/>
    </location>
    <ligand>
        <name>Zn(2+)</name>
        <dbReference type="ChEBI" id="CHEBI:29105"/>
        <label>1</label>
    </ligand>
</feature>
<comment type="catalytic activity">
    <reaction evidence="12">
        <text>Couples ATP hydrolysis with the unwinding of duplex DNA by translocating in the 3'-5' direction.</text>
        <dbReference type="EC" id="5.6.2.4"/>
    </reaction>
</comment>
<organism evidence="14 15">
    <name type="scientific">Candidatus Kinetoplastidibacterium desouzai TCC079E</name>
    <dbReference type="NCBI Taxonomy" id="1208919"/>
    <lineage>
        <taxon>Bacteria</taxon>
        <taxon>Pseudomonadati</taxon>
        <taxon>Pseudomonadota</taxon>
        <taxon>Betaproteobacteria</taxon>
        <taxon>Candidatus Kinetoplastidibacterium</taxon>
    </lineage>
</organism>
<evidence type="ECO:0000256" key="4">
    <source>
        <dbReference type="ARBA" id="ARBA00022741"/>
    </source>
</evidence>
<keyword evidence="15" id="KW-1185">Reference proteome</keyword>
<dbReference type="InterPro" id="IPR011545">
    <property type="entry name" value="DEAD/DEAH_box_helicase_dom"/>
</dbReference>
<evidence type="ECO:0000256" key="2">
    <source>
        <dbReference type="ARBA" id="ARBA00022705"/>
    </source>
</evidence>
<name>M1LTH0_9PROT</name>
<feature type="binding site" evidence="12">
    <location>
        <position position="427"/>
    </location>
    <ligand>
        <name>Zn(2+)</name>
        <dbReference type="ChEBI" id="CHEBI:29105"/>
        <label>2</label>
    </ligand>
</feature>
<dbReference type="GO" id="GO:0008270">
    <property type="term" value="F:zinc ion binding"/>
    <property type="evidence" value="ECO:0007669"/>
    <property type="project" value="UniProtKB-UniRule"/>
</dbReference>
<dbReference type="GO" id="GO:1990077">
    <property type="term" value="C:primosome complex"/>
    <property type="evidence" value="ECO:0007669"/>
    <property type="project" value="UniProtKB-UniRule"/>
</dbReference>
<dbReference type="PANTHER" id="PTHR30580">
    <property type="entry name" value="PRIMOSOMAL PROTEIN N"/>
    <property type="match status" value="1"/>
</dbReference>
<dbReference type="eggNOG" id="COG1198">
    <property type="taxonomic scope" value="Bacteria"/>
</dbReference>
<reference evidence="14 15" key="1">
    <citation type="journal article" date="2013" name="Genome Biol. Evol.">
        <title>Genome evolution and phylogenomic analysis of candidatus kinetoplastibacterium, the betaproteobacterial endosymbionts of strigomonas and angomonas.</title>
        <authorList>
            <person name="Alves J.M."/>
            <person name="Serrano M.G."/>
            <person name="Maia da Silva F."/>
            <person name="Voegtly L.J."/>
            <person name="Matveyev A.V."/>
            <person name="Teixeira M.M."/>
            <person name="Camargo E.P."/>
            <person name="Buck G.A."/>
        </authorList>
    </citation>
    <scope>NUCLEOTIDE SEQUENCE [LARGE SCALE GENOMIC DNA]</scope>
    <source>
        <strain evidence="14 15">TCC079E</strain>
    </source>
</reference>
<dbReference type="EC" id="5.6.2.4" evidence="12"/>
<keyword evidence="4 12" id="KW-0547">Nucleotide-binding</keyword>
<evidence type="ECO:0000313" key="15">
    <source>
        <dbReference type="Proteomes" id="UP000011547"/>
    </source>
</evidence>
<feature type="binding site" evidence="12">
    <location>
        <position position="403"/>
    </location>
    <ligand>
        <name>Zn(2+)</name>
        <dbReference type="ChEBI" id="CHEBI:29105"/>
        <label>2</label>
    </ligand>
</feature>
<evidence type="ECO:0000256" key="1">
    <source>
        <dbReference type="ARBA" id="ARBA00022515"/>
    </source>
</evidence>
<evidence type="ECO:0000256" key="9">
    <source>
        <dbReference type="ARBA" id="ARBA00023125"/>
    </source>
</evidence>
<dbReference type="GO" id="GO:0006269">
    <property type="term" value="P:DNA replication, synthesis of primer"/>
    <property type="evidence" value="ECO:0007669"/>
    <property type="project" value="UniProtKB-KW"/>
</dbReference>
<dbReference type="InterPro" id="IPR005259">
    <property type="entry name" value="PriA"/>
</dbReference>
<dbReference type="Pfam" id="PF18074">
    <property type="entry name" value="PriA_C"/>
    <property type="match status" value="1"/>
</dbReference>
<comment type="cofactor">
    <cofactor evidence="12">
        <name>Zn(2+)</name>
        <dbReference type="ChEBI" id="CHEBI:29105"/>
    </cofactor>
    <text evidence="12">Binds 2 zinc ions per subunit.</text>
</comment>
<evidence type="ECO:0000256" key="3">
    <source>
        <dbReference type="ARBA" id="ARBA00022723"/>
    </source>
</evidence>
<evidence type="ECO:0000256" key="11">
    <source>
        <dbReference type="ARBA" id="ARBA00048988"/>
    </source>
</evidence>
<dbReference type="HAMAP" id="MF_00983">
    <property type="entry name" value="PriA"/>
    <property type="match status" value="1"/>
</dbReference>
<feature type="binding site" evidence="12">
    <location>
        <position position="437"/>
    </location>
    <ligand>
        <name>Zn(2+)</name>
        <dbReference type="ChEBI" id="CHEBI:29105"/>
        <label>1</label>
    </ligand>
</feature>
<feature type="binding site" evidence="12">
    <location>
        <position position="424"/>
    </location>
    <ligand>
        <name>Zn(2+)</name>
        <dbReference type="ChEBI" id="CHEBI:29105"/>
        <label>2</label>
    </ligand>
</feature>
<keyword evidence="8 12" id="KW-0067">ATP-binding</keyword>
<dbReference type="AlphaFoldDB" id="M1LTH0"/>
<dbReference type="SMART" id="SM00490">
    <property type="entry name" value="HELICc"/>
    <property type="match status" value="1"/>
</dbReference>
<evidence type="ECO:0000256" key="10">
    <source>
        <dbReference type="ARBA" id="ARBA00023235"/>
    </source>
</evidence>
<comment type="similarity">
    <text evidence="12">Belongs to the helicase family. PriA subfamily.</text>
</comment>